<proteinExistence type="predicted"/>
<comment type="caution">
    <text evidence="2">The sequence shown here is derived from an EMBL/GenBank/DDBJ whole genome shotgun (WGS) entry which is preliminary data.</text>
</comment>
<dbReference type="Proteomes" id="UP000295710">
    <property type="component" value="Unassembled WGS sequence"/>
</dbReference>
<feature type="transmembrane region" description="Helical" evidence="1">
    <location>
        <begin position="74"/>
        <end position="97"/>
    </location>
</feature>
<reference evidence="2 3" key="1">
    <citation type="journal article" date="2016" name="Nat. Microbiol.">
        <title>The Mouse Intestinal Bacterial Collection (miBC) provides host-specific insight into cultured diversity and functional potential of the gut microbiota.</title>
        <authorList>
            <person name="Lagkouvardos I."/>
            <person name="Pukall R."/>
            <person name="Abt B."/>
            <person name="Foesel B.U."/>
            <person name="Meier-Kolthoff J.P."/>
            <person name="Kumar N."/>
            <person name="Bresciani A."/>
            <person name="Martinez I."/>
            <person name="Just S."/>
            <person name="Ziegler C."/>
            <person name="Brugiroux S."/>
            <person name="Garzetti D."/>
            <person name="Wenning M."/>
            <person name="Bui T.P."/>
            <person name="Wang J."/>
            <person name="Hugenholtz F."/>
            <person name="Plugge C.M."/>
            <person name="Peterson D.A."/>
            <person name="Hornef M.W."/>
            <person name="Baines J.F."/>
            <person name="Smidt H."/>
            <person name="Walter J."/>
            <person name="Kristiansen K."/>
            <person name="Nielsen H.B."/>
            <person name="Haller D."/>
            <person name="Overmann J."/>
            <person name="Stecher B."/>
            <person name="Clavel T."/>
        </authorList>
    </citation>
    <scope>NUCLEOTIDE SEQUENCE [LARGE SCALE GENOMIC DNA]</scope>
    <source>
        <strain evidence="2 3">DSM 28560</strain>
    </source>
</reference>
<organism evidence="2 3">
    <name type="scientific">Extibacter muris</name>
    <dbReference type="NCBI Taxonomy" id="1796622"/>
    <lineage>
        <taxon>Bacteria</taxon>
        <taxon>Bacillati</taxon>
        <taxon>Bacillota</taxon>
        <taxon>Clostridia</taxon>
        <taxon>Lachnospirales</taxon>
        <taxon>Lachnospiraceae</taxon>
        <taxon>Extibacter</taxon>
    </lineage>
</organism>
<name>A0A4V2WT74_9FIRM</name>
<accession>A0A4V2WT74</accession>
<keyword evidence="1" id="KW-0812">Transmembrane</keyword>
<sequence length="123" mass="14307">MLKQLKPQSLRKQISAAGILGIVITVLLSIISIFSYKSLKNTQEQEAKQYFGINDWNLFCVVPQDYLCENFSTLMTVFIVIMLCITALFSVLFFYIYHIIKRSREERIPRLAHRGEPVTYLLL</sequence>
<evidence type="ECO:0000256" key="1">
    <source>
        <dbReference type="SAM" id="Phobius"/>
    </source>
</evidence>
<keyword evidence="3" id="KW-1185">Reference proteome</keyword>
<protein>
    <submittedName>
        <fullName evidence="2">DUF4006 family protein</fullName>
    </submittedName>
</protein>
<evidence type="ECO:0000313" key="3">
    <source>
        <dbReference type="Proteomes" id="UP000295710"/>
    </source>
</evidence>
<gene>
    <name evidence="2" type="ORF">E1963_03475</name>
</gene>
<dbReference type="InterPro" id="IPR025065">
    <property type="entry name" value="DUF4006"/>
</dbReference>
<dbReference type="AlphaFoldDB" id="A0A4V2WT74"/>
<keyword evidence="1" id="KW-1133">Transmembrane helix</keyword>
<evidence type="ECO:0000313" key="2">
    <source>
        <dbReference type="EMBL" id="TDA23150.1"/>
    </source>
</evidence>
<dbReference type="RefSeq" id="WP_132275281.1">
    <property type="nucleotide sequence ID" value="NZ_JAOBST010000030.1"/>
</dbReference>
<dbReference type="Pfam" id="PF13179">
    <property type="entry name" value="DUF4006"/>
    <property type="match status" value="1"/>
</dbReference>
<keyword evidence="1" id="KW-0472">Membrane</keyword>
<dbReference type="EMBL" id="SMMX01000002">
    <property type="protein sequence ID" value="TDA23150.1"/>
    <property type="molecule type" value="Genomic_DNA"/>
</dbReference>
<feature type="transmembrane region" description="Helical" evidence="1">
    <location>
        <begin position="14"/>
        <end position="36"/>
    </location>
</feature>